<feature type="region of interest" description="Disordered" evidence="1">
    <location>
        <begin position="1"/>
        <end position="30"/>
    </location>
</feature>
<feature type="region of interest" description="Disordered" evidence="1">
    <location>
        <begin position="120"/>
        <end position="164"/>
    </location>
</feature>
<feature type="compositionally biased region" description="Polar residues" evidence="1">
    <location>
        <begin position="390"/>
        <end position="406"/>
    </location>
</feature>
<evidence type="ECO:0000313" key="3">
    <source>
        <dbReference type="EMBL" id="CBX97578.1"/>
    </source>
</evidence>
<keyword evidence="4" id="KW-1185">Reference proteome</keyword>
<feature type="region of interest" description="Disordered" evidence="1">
    <location>
        <begin position="305"/>
        <end position="410"/>
    </location>
</feature>
<feature type="compositionally biased region" description="Pro residues" evidence="1">
    <location>
        <begin position="148"/>
        <end position="162"/>
    </location>
</feature>
<dbReference type="EMBL" id="FP929132">
    <property type="protein sequence ID" value="CBX97578.1"/>
    <property type="molecule type" value="Genomic_DNA"/>
</dbReference>
<accession>E5A2E3</accession>
<dbReference type="eggNOG" id="ENOG502RGQX">
    <property type="taxonomic scope" value="Eukaryota"/>
</dbReference>
<evidence type="ECO:0000313" key="4">
    <source>
        <dbReference type="Proteomes" id="UP000002668"/>
    </source>
</evidence>
<dbReference type="AlphaFoldDB" id="E5A2E3"/>
<feature type="compositionally biased region" description="Pro residues" evidence="1">
    <location>
        <begin position="374"/>
        <end position="387"/>
    </location>
</feature>
<feature type="compositionally biased region" description="Basic and acidic residues" evidence="1">
    <location>
        <begin position="227"/>
        <end position="242"/>
    </location>
</feature>
<feature type="compositionally biased region" description="Basic and acidic residues" evidence="1">
    <location>
        <begin position="1"/>
        <end position="14"/>
    </location>
</feature>
<organism evidence="4">
    <name type="scientific">Leptosphaeria maculans (strain JN3 / isolate v23.1.3 / race Av1-4-5-6-7-8)</name>
    <name type="common">Blackleg fungus</name>
    <name type="synonym">Phoma lingam</name>
    <dbReference type="NCBI Taxonomy" id="985895"/>
    <lineage>
        <taxon>Eukaryota</taxon>
        <taxon>Fungi</taxon>
        <taxon>Dikarya</taxon>
        <taxon>Ascomycota</taxon>
        <taxon>Pezizomycotina</taxon>
        <taxon>Dothideomycetes</taxon>
        <taxon>Pleosporomycetidae</taxon>
        <taxon>Pleosporales</taxon>
        <taxon>Pleosporineae</taxon>
        <taxon>Leptosphaeriaceae</taxon>
        <taxon>Plenodomus</taxon>
        <taxon>Plenodomus lingam/Leptosphaeria maculans species complex</taxon>
    </lineage>
</organism>
<evidence type="ECO:0000256" key="1">
    <source>
        <dbReference type="SAM" id="MobiDB-lite"/>
    </source>
</evidence>
<keyword evidence="2" id="KW-1133">Transmembrane helix</keyword>
<evidence type="ECO:0000256" key="2">
    <source>
        <dbReference type="SAM" id="Phobius"/>
    </source>
</evidence>
<dbReference type="InParanoid" id="E5A2E3"/>
<reference evidence="4" key="1">
    <citation type="journal article" date="2011" name="Nat. Commun.">
        <title>Effector diversification within compartments of the Leptosphaeria maculans genome affected by Repeat-Induced Point mutations.</title>
        <authorList>
            <person name="Rouxel T."/>
            <person name="Grandaubert J."/>
            <person name="Hane J.K."/>
            <person name="Hoede C."/>
            <person name="van de Wouw A.P."/>
            <person name="Couloux A."/>
            <person name="Dominguez V."/>
            <person name="Anthouard V."/>
            <person name="Bally P."/>
            <person name="Bourras S."/>
            <person name="Cozijnsen A.J."/>
            <person name="Ciuffetti L.M."/>
            <person name="Degrave A."/>
            <person name="Dilmaghani A."/>
            <person name="Duret L."/>
            <person name="Fudal I."/>
            <person name="Goodwin S.B."/>
            <person name="Gout L."/>
            <person name="Glaser N."/>
            <person name="Linglin J."/>
            <person name="Kema G.H.J."/>
            <person name="Lapalu N."/>
            <person name="Lawrence C.B."/>
            <person name="May K."/>
            <person name="Meyer M."/>
            <person name="Ollivier B."/>
            <person name="Poulain J."/>
            <person name="Schoch C.L."/>
            <person name="Simon A."/>
            <person name="Spatafora J.W."/>
            <person name="Stachowiak A."/>
            <person name="Turgeon B.G."/>
            <person name="Tyler B.M."/>
            <person name="Vincent D."/>
            <person name="Weissenbach J."/>
            <person name="Amselem J."/>
            <person name="Quesneville H."/>
            <person name="Oliver R.P."/>
            <person name="Wincker P."/>
            <person name="Balesdent M.-H."/>
            <person name="Howlett B.J."/>
        </authorList>
    </citation>
    <scope>NUCLEOTIDE SEQUENCE [LARGE SCALE GENOMIC DNA]</scope>
    <source>
        <strain evidence="4">JN3 / isolate v23.1.3 / race Av1-4-5-6-7-8</strain>
    </source>
</reference>
<dbReference type="RefSeq" id="XP_003841057.1">
    <property type="nucleotide sequence ID" value="XM_003841009.1"/>
</dbReference>
<feature type="compositionally biased region" description="Low complexity" evidence="1">
    <location>
        <begin position="313"/>
        <end position="338"/>
    </location>
</feature>
<dbReference type="OrthoDB" id="3795730at2759"/>
<protein>
    <submittedName>
        <fullName evidence="3">Uncharacterized protein</fullName>
    </submittedName>
</protein>
<name>E5A2E3_LEPMJ</name>
<feature type="compositionally biased region" description="Polar residues" evidence="1">
    <location>
        <begin position="243"/>
        <end position="256"/>
    </location>
</feature>
<dbReference type="OMA" id="FRSYDWY"/>
<proteinExistence type="predicted"/>
<gene>
    <name evidence="3" type="ORF">LEMA_P089870.1</name>
</gene>
<dbReference type="Proteomes" id="UP000002668">
    <property type="component" value="Genome"/>
</dbReference>
<dbReference type="VEuPathDB" id="FungiDB:LEMA_P089870.1"/>
<feature type="region of interest" description="Disordered" evidence="1">
    <location>
        <begin position="211"/>
        <end position="259"/>
    </location>
</feature>
<sequence>MERTCSEGRYKRNEASPFGGPDPEPTSSLSRSAAIGVGVGIISLIMVLIGITFCVWKVRGQRRSNESIEAPPVSHFRSPSDATDQKTLVASFPNSPQHAYFQNQVMTPDLFVEALGNNESRRGEAEHNGQGTTSGSYRIEDVTGKELPTPPPTESQPPPQPTEPVRYAINVSINKSMIFDDEMVRAVSPLREPAAPRGRAPKYIFKEYLPPVHNSPPTSVQPVLNKRGSDHELDRYPSKDISIHTSTTEDNSSENELGSPVDTILSKLESAPPQLPLPDLPPPSPSFSFCSYDWYQDIIDNRTSTHTPTQATFSRPFSSSPNSRSSSARVPEPLLLSANPPPSASLLHPDSAALQSPSSPHFRLSPTVYKPSQPLQPPAVPPTPPPVSTRTSGLSTMTRTTHNSRSWLPDDGLYLAEEGTNSYMAFSRPNDECLPTSYSPLT</sequence>
<dbReference type="GeneID" id="13285808"/>
<feature type="region of interest" description="Disordered" evidence="1">
    <location>
        <begin position="64"/>
        <end position="84"/>
    </location>
</feature>
<feature type="transmembrane region" description="Helical" evidence="2">
    <location>
        <begin position="33"/>
        <end position="56"/>
    </location>
</feature>
<dbReference type="HOGENOM" id="CLU_515941_0_0_1"/>
<keyword evidence="2" id="KW-0812">Transmembrane</keyword>
<keyword evidence="2" id="KW-0472">Membrane</keyword>